<evidence type="ECO:0000256" key="5">
    <source>
        <dbReference type="ARBA" id="ARBA00019465"/>
    </source>
</evidence>
<dbReference type="GO" id="GO:0015940">
    <property type="term" value="P:pantothenate biosynthetic process"/>
    <property type="evidence" value="ECO:0007669"/>
    <property type="project" value="UniProtKB-KW"/>
</dbReference>
<organism evidence="14 15">
    <name type="scientific">Demequina capsici</name>
    <dbReference type="NCBI Taxonomy" id="3075620"/>
    <lineage>
        <taxon>Bacteria</taxon>
        <taxon>Bacillati</taxon>
        <taxon>Actinomycetota</taxon>
        <taxon>Actinomycetes</taxon>
        <taxon>Micrococcales</taxon>
        <taxon>Demequinaceae</taxon>
        <taxon>Demequina</taxon>
    </lineage>
</organism>
<dbReference type="Gene3D" id="1.10.1040.10">
    <property type="entry name" value="N-(1-d-carboxylethyl)-l-norvaline Dehydrogenase, domain 2"/>
    <property type="match status" value="1"/>
</dbReference>
<gene>
    <name evidence="14" type="ORF">RN606_05315</name>
</gene>
<keyword evidence="6 11" id="KW-0566">Pantothenate biosynthesis</keyword>
<dbReference type="InterPro" id="IPR003710">
    <property type="entry name" value="ApbA"/>
</dbReference>
<comment type="pathway">
    <text evidence="2 11">Cofactor biosynthesis; (R)-pantothenate biosynthesis; (R)-pantoate from 3-methyl-2-oxobutanoate: step 2/2.</text>
</comment>
<dbReference type="FunFam" id="1.10.1040.10:FF:000017">
    <property type="entry name" value="2-dehydropantoate 2-reductase"/>
    <property type="match status" value="1"/>
</dbReference>
<evidence type="ECO:0000256" key="1">
    <source>
        <dbReference type="ARBA" id="ARBA00002919"/>
    </source>
</evidence>
<feature type="domain" description="Ketopantoate reductase C-terminal" evidence="13">
    <location>
        <begin position="185"/>
        <end position="304"/>
    </location>
</feature>
<evidence type="ECO:0000256" key="6">
    <source>
        <dbReference type="ARBA" id="ARBA00022655"/>
    </source>
</evidence>
<accession>A0AA96F7M0</accession>
<comment type="function">
    <text evidence="1 11">Catalyzes the NADPH-dependent reduction of ketopantoate into pantoic acid.</text>
</comment>
<evidence type="ECO:0000256" key="4">
    <source>
        <dbReference type="ARBA" id="ARBA00013014"/>
    </source>
</evidence>
<dbReference type="EMBL" id="CP134879">
    <property type="protein sequence ID" value="WNM25566.1"/>
    <property type="molecule type" value="Genomic_DNA"/>
</dbReference>
<dbReference type="InterPro" id="IPR013328">
    <property type="entry name" value="6PGD_dom2"/>
</dbReference>
<dbReference type="Pfam" id="PF02558">
    <property type="entry name" value="ApbA"/>
    <property type="match status" value="1"/>
</dbReference>
<dbReference type="InterPro" id="IPR008927">
    <property type="entry name" value="6-PGluconate_DH-like_C_sf"/>
</dbReference>
<dbReference type="GO" id="GO:0008677">
    <property type="term" value="F:2-dehydropantoate 2-reductase activity"/>
    <property type="evidence" value="ECO:0007669"/>
    <property type="project" value="UniProtKB-EC"/>
</dbReference>
<dbReference type="InterPro" id="IPR036291">
    <property type="entry name" value="NAD(P)-bd_dom_sf"/>
</dbReference>
<dbReference type="SUPFAM" id="SSF51735">
    <property type="entry name" value="NAD(P)-binding Rossmann-fold domains"/>
    <property type="match status" value="1"/>
</dbReference>
<comment type="catalytic activity">
    <reaction evidence="10 11">
        <text>(R)-pantoate + NADP(+) = 2-dehydropantoate + NADPH + H(+)</text>
        <dbReference type="Rhea" id="RHEA:16233"/>
        <dbReference type="ChEBI" id="CHEBI:11561"/>
        <dbReference type="ChEBI" id="CHEBI:15378"/>
        <dbReference type="ChEBI" id="CHEBI:15980"/>
        <dbReference type="ChEBI" id="CHEBI:57783"/>
        <dbReference type="ChEBI" id="CHEBI:58349"/>
        <dbReference type="EC" id="1.1.1.169"/>
    </reaction>
</comment>
<dbReference type="NCBIfam" id="TIGR00745">
    <property type="entry name" value="apbA_panE"/>
    <property type="match status" value="1"/>
</dbReference>
<evidence type="ECO:0000256" key="2">
    <source>
        <dbReference type="ARBA" id="ARBA00004994"/>
    </source>
</evidence>
<dbReference type="Pfam" id="PF08546">
    <property type="entry name" value="ApbA_C"/>
    <property type="match status" value="1"/>
</dbReference>
<dbReference type="GO" id="GO:0005737">
    <property type="term" value="C:cytoplasm"/>
    <property type="evidence" value="ECO:0007669"/>
    <property type="project" value="TreeGrafter"/>
</dbReference>
<evidence type="ECO:0000256" key="9">
    <source>
        <dbReference type="ARBA" id="ARBA00032024"/>
    </source>
</evidence>
<dbReference type="Gene3D" id="3.40.50.720">
    <property type="entry name" value="NAD(P)-binding Rossmann-like Domain"/>
    <property type="match status" value="1"/>
</dbReference>
<comment type="similarity">
    <text evidence="3 11">Belongs to the ketopantoate reductase family.</text>
</comment>
<dbReference type="InterPro" id="IPR013752">
    <property type="entry name" value="KPA_reductase"/>
</dbReference>
<sequence>MSPATESGGHVHATPKVAVVGAGAIGLAIGSAFARAGSTILLCGGRTPVESITIVEDGVPHTWEATHLDTPGELGDVDVLVLAVKAYATDAMAGWLRAGADAGATILVAQNGVEQVQRVAPHIGQADAIPAIVYLNVERTAPGVATMRRVGDHDIALPSAGAGAALAATLAVGGMRMNAAADFPEVLWTKMMINCAGNSLTSLTRRRSEVLLDPAIAALARSITREVAAVARAEGAAVTEADADAVVAWLQAAAPANNTSSMREDVMAGRPIEHDALTGAVVRIAASHGVDVPVNTMILALLGALRPEEG</sequence>
<keyword evidence="8 11" id="KW-0560">Oxidoreductase</keyword>
<dbReference type="RefSeq" id="WP_313500714.1">
    <property type="nucleotide sequence ID" value="NZ_CP134879.1"/>
</dbReference>
<evidence type="ECO:0000313" key="14">
    <source>
        <dbReference type="EMBL" id="WNM25566.1"/>
    </source>
</evidence>
<name>A0AA96F7M0_9MICO</name>
<dbReference type="InterPro" id="IPR013332">
    <property type="entry name" value="KPR_N"/>
</dbReference>
<dbReference type="InterPro" id="IPR050838">
    <property type="entry name" value="Ketopantoate_reductase"/>
</dbReference>
<evidence type="ECO:0000256" key="11">
    <source>
        <dbReference type="RuleBase" id="RU362068"/>
    </source>
</evidence>
<feature type="domain" description="Ketopantoate reductase N-terminal" evidence="12">
    <location>
        <begin position="17"/>
        <end position="150"/>
    </location>
</feature>
<dbReference type="Proteomes" id="UP001304125">
    <property type="component" value="Chromosome"/>
</dbReference>
<dbReference type="GO" id="GO:0050661">
    <property type="term" value="F:NADP binding"/>
    <property type="evidence" value="ECO:0007669"/>
    <property type="project" value="TreeGrafter"/>
</dbReference>
<keyword evidence="15" id="KW-1185">Reference proteome</keyword>
<dbReference type="PANTHER" id="PTHR43765">
    <property type="entry name" value="2-DEHYDROPANTOATE 2-REDUCTASE-RELATED"/>
    <property type="match status" value="1"/>
</dbReference>
<evidence type="ECO:0000256" key="7">
    <source>
        <dbReference type="ARBA" id="ARBA00022857"/>
    </source>
</evidence>
<evidence type="ECO:0000259" key="12">
    <source>
        <dbReference type="Pfam" id="PF02558"/>
    </source>
</evidence>
<evidence type="ECO:0000256" key="10">
    <source>
        <dbReference type="ARBA" id="ARBA00048793"/>
    </source>
</evidence>
<dbReference type="PANTHER" id="PTHR43765:SF2">
    <property type="entry name" value="2-DEHYDROPANTOATE 2-REDUCTASE"/>
    <property type="match status" value="1"/>
</dbReference>
<evidence type="ECO:0000256" key="8">
    <source>
        <dbReference type="ARBA" id="ARBA00023002"/>
    </source>
</evidence>
<evidence type="ECO:0000313" key="15">
    <source>
        <dbReference type="Proteomes" id="UP001304125"/>
    </source>
</evidence>
<reference evidence="14 15" key="1">
    <citation type="submission" date="2023-09" db="EMBL/GenBank/DDBJ databases">
        <title>Demequina sp. a novel bacteria isolated from Capsicum annuum.</title>
        <authorList>
            <person name="Humaira Z."/>
            <person name="Lee J."/>
            <person name="Cho D."/>
        </authorList>
    </citation>
    <scope>NUCLEOTIDE SEQUENCE [LARGE SCALE GENOMIC DNA]</scope>
    <source>
        <strain evidence="14 15">OYTSA14</strain>
    </source>
</reference>
<dbReference type="EC" id="1.1.1.169" evidence="4 11"/>
<protein>
    <recommendedName>
        <fullName evidence="5 11">2-dehydropantoate 2-reductase</fullName>
        <ecNumber evidence="4 11">1.1.1.169</ecNumber>
    </recommendedName>
    <alternativeName>
        <fullName evidence="9 11">Ketopantoate reductase</fullName>
    </alternativeName>
</protein>
<evidence type="ECO:0000256" key="3">
    <source>
        <dbReference type="ARBA" id="ARBA00007870"/>
    </source>
</evidence>
<dbReference type="AlphaFoldDB" id="A0AA96F7M0"/>
<dbReference type="SUPFAM" id="SSF48179">
    <property type="entry name" value="6-phosphogluconate dehydrogenase C-terminal domain-like"/>
    <property type="match status" value="1"/>
</dbReference>
<proteinExistence type="inferred from homology"/>
<keyword evidence="7 11" id="KW-0521">NADP</keyword>
<evidence type="ECO:0000259" key="13">
    <source>
        <dbReference type="Pfam" id="PF08546"/>
    </source>
</evidence>